<accession>A0A2P2MDY4</accession>
<sequence length="47" mass="5230">MGCLPAVILYGTPKNLQLLPEINDTDVMLNILFDGLLHRLYCGTRIA</sequence>
<reference evidence="1" key="1">
    <citation type="submission" date="2018-02" db="EMBL/GenBank/DDBJ databases">
        <title>Rhizophora mucronata_Transcriptome.</title>
        <authorList>
            <person name="Meera S.P."/>
            <person name="Sreeshan A."/>
            <person name="Augustine A."/>
        </authorList>
    </citation>
    <scope>NUCLEOTIDE SEQUENCE</scope>
    <source>
        <tissue evidence="1">Leaf</tissue>
    </source>
</reference>
<organism evidence="1">
    <name type="scientific">Rhizophora mucronata</name>
    <name type="common">Asiatic mangrove</name>
    <dbReference type="NCBI Taxonomy" id="61149"/>
    <lineage>
        <taxon>Eukaryota</taxon>
        <taxon>Viridiplantae</taxon>
        <taxon>Streptophyta</taxon>
        <taxon>Embryophyta</taxon>
        <taxon>Tracheophyta</taxon>
        <taxon>Spermatophyta</taxon>
        <taxon>Magnoliopsida</taxon>
        <taxon>eudicotyledons</taxon>
        <taxon>Gunneridae</taxon>
        <taxon>Pentapetalae</taxon>
        <taxon>rosids</taxon>
        <taxon>fabids</taxon>
        <taxon>Malpighiales</taxon>
        <taxon>Rhizophoraceae</taxon>
        <taxon>Rhizophora</taxon>
    </lineage>
</organism>
<evidence type="ECO:0000313" key="1">
    <source>
        <dbReference type="EMBL" id="MBX28433.1"/>
    </source>
</evidence>
<proteinExistence type="predicted"/>
<name>A0A2P2MDY4_RHIMU</name>
<dbReference type="AlphaFoldDB" id="A0A2P2MDY4"/>
<protein>
    <submittedName>
        <fullName evidence="1">Uncharacterized protein</fullName>
    </submittedName>
</protein>
<dbReference type="EMBL" id="GGEC01047949">
    <property type="protein sequence ID" value="MBX28433.1"/>
    <property type="molecule type" value="Transcribed_RNA"/>
</dbReference>